<dbReference type="Proteomes" id="UP000593575">
    <property type="component" value="Unassembled WGS sequence"/>
</dbReference>
<organism evidence="3 4">
    <name type="scientific">Gossypium armourianum</name>
    <dbReference type="NCBI Taxonomy" id="34283"/>
    <lineage>
        <taxon>Eukaryota</taxon>
        <taxon>Viridiplantae</taxon>
        <taxon>Streptophyta</taxon>
        <taxon>Embryophyta</taxon>
        <taxon>Tracheophyta</taxon>
        <taxon>Spermatophyta</taxon>
        <taxon>Magnoliopsida</taxon>
        <taxon>eudicotyledons</taxon>
        <taxon>Gunneridae</taxon>
        <taxon>Pentapetalae</taxon>
        <taxon>rosids</taxon>
        <taxon>malvids</taxon>
        <taxon>Malvales</taxon>
        <taxon>Malvaceae</taxon>
        <taxon>Malvoideae</taxon>
        <taxon>Gossypium</taxon>
    </lineage>
</organism>
<dbReference type="SUPFAM" id="SSF53098">
    <property type="entry name" value="Ribonuclease H-like"/>
    <property type="match status" value="1"/>
</dbReference>
<evidence type="ECO:0000259" key="1">
    <source>
        <dbReference type="Pfam" id="PF13456"/>
    </source>
</evidence>
<sequence length="403" mass="46543">RELKTVSELIDGTSKKWKTEIIFSTFQVEIAQKILKIPLAETDSEDLRVWKGEATGEFSVRSTYKLLQEDVLSPNNLLQTELKEFYRKLWNLQLPSKILLLVWRISWNYMPTLVNLRNKRITTIVRCPRCGSGEEDSFHVFRQCPTSIEVWQNISMGWVTIFSDQNIRTWLTWVLEKGTKEQNLVFCCALWVIWNSRNQLVHERKHLSGRILAQRIESYIAELEGVGKEKHTWGTDRLQKHSEEEPEDTILFDAAFEANRSRSASGVIARNRRGEMKVLKTTLHSNVSSPFFAEALACLQAVKLGVSLGLRSVTIRGDSKTVIKKCQSAERDKSSIGAVINDIKNHSLLFHEVSFQFIQKSENYQAHEIAKETLATENERYLVREESFHNEGVTVEEWSRNPD</sequence>
<dbReference type="CDD" id="cd06222">
    <property type="entry name" value="RNase_H_like"/>
    <property type="match status" value="1"/>
</dbReference>
<gene>
    <name evidence="3" type="ORF">Goarm_018472</name>
</gene>
<evidence type="ECO:0000313" key="4">
    <source>
        <dbReference type="Proteomes" id="UP000593575"/>
    </source>
</evidence>
<comment type="caution">
    <text evidence="3">The sequence shown here is derived from an EMBL/GenBank/DDBJ whole genome shotgun (WGS) entry which is preliminary data.</text>
</comment>
<dbReference type="EMBL" id="JABFAE010000001">
    <property type="protein sequence ID" value="MBA0821628.1"/>
    <property type="molecule type" value="Genomic_DNA"/>
</dbReference>
<name>A0A7J9IIF5_9ROSI</name>
<dbReference type="InterPro" id="IPR012337">
    <property type="entry name" value="RNaseH-like_sf"/>
</dbReference>
<dbReference type="GO" id="GO:0003676">
    <property type="term" value="F:nucleic acid binding"/>
    <property type="evidence" value="ECO:0007669"/>
    <property type="project" value="InterPro"/>
</dbReference>
<accession>A0A7J9IIF5</accession>
<feature type="domain" description="Reverse transcriptase zinc-binding" evidence="2">
    <location>
        <begin position="58"/>
        <end position="151"/>
    </location>
</feature>
<feature type="domain" description="RNase H type-1" evidence="1">
    <location>
        <begin position="252"/>
        <end position="372"/>
    </location>
</feature>
<evidence type="ECO:0000259" key="2">
    <source>
        <dbReference type="Pfam" id="PF13966"/>
    </source>
</evidence>
<dbReference type="PANTHER" id="PTHR47074">
    <property type="entry name" value="BNAC02G40300D PROTEIN"/>
    <property type="match status" value="1"/>
</dbReference>
<reference evidence="3 4" key="1">
    <citation type="journal article" date="2019" name="Genome Biol. Evol.">
        <title>Insights into the evolution of the New World diploid cottons (Gossypium, subgenus Houzingenia) based on genome sequencing.</title>
        <authorList>
            <person name="Grover C.E."/>
            <person name="Arick M.A. 2nd"/>
            <person name="Thrash A."/>
            <person name="Conover J.L."/>
            <person name="Sanders W.S."/>
            <person name="Peterson D.G."/>
            <person name="Frelichowski J.E."/>
            <person name="Scheffler J.A."/>
            <person name="Scheffler B.E."/>
            <person name="Wendel J.F."/>
        </authorList>
    </citation>
    <scope>NUCLEOTIDE SEQUENCE [LARGE SCALE GENOMIC DNA]</scope>
    <source>
        <strain evidence="3">6</strain>
        <tissue evidence="3">Leaf</tissue>
    </source>
</reference>
<dbReference type="Pfam" id="PF13966">
    <property type="entry name" value="zf-RVT"/>
    <property type="match status" value="1"/>
</dbReference>
<dbReference type="Pfam" id="PF13456">
    <property type="entry name" value="RVT_3"/>
    <property type="match status" value="1"/>
</dbReference>
<proteinExistence type="predicted"/>
<dbReference type="InterPro" id="IPR052929">
    <property type="entry name" value="RNase_H-like_EbsB-rel"/>
</dbReference>
<evidence type="ECO:0000313" key="3">
    <source>
        <dbReference type="EMBL" id="MBA0821628.1"/>
    </source>
</evidence>
<dbReference type="AlphaFoldDB" id="A0A7J9IIF5"/>
<evidence type="ECO:0008006" key="5">
    <source>
        <dbReference type="Google" id="ProtNLM"/>
    </source>
</evidence>
<dbReference type="GO" id="GO:0004523">
    <property type="term" value="F:RNA-DNA hybrid ribonuclease activity"/>
    <property type="evidence" value="ECO:0007669"/>
    <property type="project" value="InterPro"/>
</dbReference>
<dbReference type="InterPro" id="IPR026960">
    <property type="entry name" value="RVT-Znf"/>
</dbReference>
<dbReference type="InterPro" id="IPR002156">
    <property type="entry name" value="RNaseH_domain"/>
</dbReference>
<dbReference type="InterPro" id="IPR036397">
    <property type="entry name" value="RNaseH_sf"/>
</dbReference>
<dbReference type="PANTHER" id="PTHR47074:SF61">
    <property type="entry name" value="RNASE H TYPE-1 DOMAIN-CONTAINING PROTEIN"/>
    <property type="match status" value="1"/>
</dbReference>
<keyword evidence="4" id="KW-1185">Reference proteome</keyword>
<dbReference type="Gene3D" id="3.30.420.10">
    <property type="entry name" value="Ribonuclease H-like superfamily/Ribonuclease H"/>
    <property type="match status" value="1"/>
</dbReference>
<protein>
    <recommendedName>
        <fullName evidence="5">Reverse transcriptase</fullName>
    </recommendedName>
</protein>
<dbReference type="InterPro" id="IPR044730">
    <property type="entry name" value="RNase_H-like_dom_plant"/>
</dbReference>
<feature type="non-terminal residue" evidence="3">
    <location>
        <position position="1"/>
    </location>
</feature>